<dbReference type="Pfam" id="PF07714">
    <property type="entry name" value="PK_Tyr_Ser-Thr"/>
    <property type="match status" value="1"/>
</dbReference>
<dbReference type="InterPro" id="IPR011009">
    <property type="entry name" value="Kinase-like_dom_sf"/>
</dbReference>
<dbReference type="SUPFAM" id="SSF47095">
    <property type="entry name" value="HMG-box"/>
    <property type="match status" value="1"/>
</dbReference>
<evidence type="ECO:0000256" key="4">
    <source>
        <dbReference type="ARBA" id="ARBA00022840"/>
    </source>
</evidence>
<dbReference type="PANTHER" id="PTHR44329:SF288">
    <property type="entry name" value="MITOGEN-ACTIVATED PROTEIN KINASE KINASE KINASE 20"/>
    <property type="match status" value="1"/>
</dbReference>
<keyword evidence="3 7" id="KW-0418">Kinase</keyword>
<dbReference type="InterPro" id="IPR036910">
    <property type="entry name" value="HMG_box_dom_sf"/>
</dbReference>
<name>A0A1D1Z4P9_9ARAE</name>
<dbReference type="InterPro" id="IPR009071">
    <property type="entry name" value="HMG_box_dom"/>
</dbReference>
<dbReference type="InterPro" id="IPR017441">
    <property type="entry name" value="Protein_kinase_ATP_BS"/>
</dbReference>
<evidence type="ECO:0000256" key="2">
    <source>
        <dbReference type="ARBA" id="ARBA00022741"/>
    </source>
</evidence>
<feature type="domain" description="Protein kinase" evidence="6">
    <location>
        <begin position="27"/>
        <end position="290"/>
    </location>
</feature>
<feature type="non-terminal residue" evidence="7">
    <location>
        <position position="1"/>
    </location>
</feature>
<protein>
    <submittedName>
        <fullName evidence="7">Putative LIM domain-containing serine/threonine-protein kinase DDB_G0287001</fullName>
    </submittedName>
</protein>
<dbReference type="PRINTS" id="PR00109">
    <property type="entry name" value="TYRKINASE"/>
</dbReference>
<sequence>FTMSEWTEWIDEAIDKMHIKYFDYEQFRNIEEIGAGGFGSVFRANWKNSEQYLALKSLLRLDAVSVKELVHELKLHREVDFHDNVIRFCGITREKNDDSKRYLLVMEYADGGTLQNYLAKNFYNLSWKVKYNLAFQLAGAVLCLHDEGIVHRDLHSGNVLVRQDTIKLADFGLSKRIDDASKVPSKLFGVIPYIDPERFEFNTKKKYELNEKSDVYSIGVLLWVISSGQHPFHNKHHDINLVMEISKGLRETPISQTPKEYVKVYTECWSGEAKNRPSMKDVVSKLKTIITNSNIMTSNLPQMDLSNSISDIIAISSINNSLHGELSKLMEDFNKVDFDSDANNNNDNNSNISNISNISTIEKVINVLSTVDNADSVAKISVPFPPQITIEEILDRRKNDKLYSKAPNNFMIYRMAYAKELKNQNVSNINSFNISVLAASKWSSESLEVKQAYKDLSNKLQNRLEDIRNSNKISDSKNANTV</sequence>
<dbReference type="EMBL" id="GDJX01006063">
    <property type="protein sequence ID" value="JAT61873.1"/>
    <property type="molecule type" value="Transcribed_RNA"/>
</dbReference>
<dbReference type="AlphaFoldDB" id="A0A1D1Z4P9"/>
<dbReference type="PROSITE" id="PS50011">
    <property type="entry name" value="PROTEIN_KINASE_DOM"/>
    <property type="match status" value="1"/>
</dbReference>
<evidence type="ECO:0000259" key="6">
    <source>
        <dbReference type="PROSITE" id="PS50011"/>
    </source>
</evidence>
<dbReference type="GO" id="GO:0004674">
    <property type="term" value="F:protein serine/threonine kinase activity"/>
    <property type="evidence" value="ECO:0007669"/>
    <property type="project" value="TreeGrafter"/>
</dbReference>
<dbReference type="Gene3D" id="1.10.30.10">
    <property type="entry name" value="High mobility group box domain"/>
    <property type="match status" value="1"/>
</dbReference>
<dbReference type="SUPFAM" id="SSF56112">
    <property type="entry name" value="Protein kinase-like (PK-like)"/>
    <property type="match status" value="1"/>
</dbReference>
<dbReference type="GO" id="GO:0005524">
    <property type="term" value="F:ATP binding"/>
    <property type="evidence" value="ECO:0007669"/>
    <property type="project" value="UniProtKB-UniRule"/>
</dbReference>
<dbReference type="PANTHER" id="PTHR44329">
    <property type="entry name" value="SERINE/THREONINE-PROTEIN KINASE TNNI3K-RELATED"/>
    <property type="match status" value="1"/>
</dbReference>
<dbReference type="Pfam" id="PF00505">
    <property type="entry name" value="HMG_box"/>
    <property type="match status" value="1"/>
</dbReference>
<accession>A0A1D1Z4P9</accession>
<dbReference type="InterPro" id="IPR051681">
    <property type="entry name" value="Ser/Thr_Kinases-Pseudokinases"/>
</dbReference>
<evidence type="ECO:0000256" key="1">
    <source>
        <dbReference type="ARBA" id="ARBA00022679"/>
    </source>
</evidence>
<evidence type="ECO:0000256" key="3">
    <source>
        <dbReference type="ARBA" id="ARBA00022777"/>
    </source>
</evidence>
<feature type="binding site" evidence="5">
    <location>
        <position position="56"/>
    </location>
    <ligand>
        <name>ATP</name>
        <dbReference type="ChEBI" id="CHEBI:30616"/>
    </ligand>
</feature>
<reference evidence="7" key="1">
    <citation type="submission" date="2015-07" db="EMBL/GenBank/DDBJ databases">
        <title>Transcriptome Assembly of Anthurium amnicola.</title>
        <authorList>
            <person name="Suzuki J."/>
        </authorList>
    </citation>
    <scope>NUCLEOTIDE SEQUENCE</scope>
</reference>
<dbReference type="Gene3D" id="1.10.510.10">
    <property type="entry name" value="Transferase(Phosphotransferase) domain 1"/>
    <property type="match status" value="1"/>
</dbReference>
<dbReference type="InterPro" id="IPR000719">
    <property type="entry name" value="Prot_kinase_dom"/>
</dbReference>
<gene>
    <name evidence="7" type="primary">DDB_G0287001_8</name>
    <name evidence="7" type="ORF">g.29510</name>
</gene>
<organism evidence="7">
    <name type="scientific">Anthurium amnicola</name>
    <dbReference type="NCBI Taxonomy" id="1678845"/>
    <lineage>
        <taxon>Eukaryota</taxon>
        <taxon>Viridiplantae</taxon>
        <taxon>Streptophyta</taxon>
        <taxon>Embryophyta</taxon>
        <taxon>Tracheophyta</taxon>
        <taxon>Spermatophyta</taxon>
        <taxon>Magnoliopsida</taxon>
        <taxon>Liliopsida</taxon>
        <taxon>Araceae</taxon>
        <taxon>Pothoideae</taxon>
        <taxon>Potheae</taxon>
        <taxon>Anthurium</taxon>
    </lineage>
</organism>
<keyword evidence="2 5" id="KW-0547">Nucleotide-binding</keyword>
<proteinExistence type="predicted"/>
<dbReference type="InterPro" id="IPR001245">
    <property type="entry name" value="Ser-Thr/Tyr_kinase_cat_dom"/>
</dbReference>
<evidence type="ECO:0000256" key="5">
    <source>
        <dbReference type="PROSITE-ProRule" id="PRU10141"/>
    </source>
</evidence>
<keyword evidence="1" id="KW-0808">Transferase</keyword>
<evidence type="ECO:0000313" key="7">
    <source>
        <dbReference type="EMBL" id="JAT61873.1"/>
    </source>
</evidence>
<dbReference type="PROSITE" id="PS00107">
    <property type="entry name" value="PROTEIN_KINASE_ATP"/>
    <property type="match status" value="1"/>
</dbReference>
<keyword evidence="4 5" id="KW-0067">ATP-binding</keyword>